<keyword evidence="3" id="KW-1185">Reference proteome</keyword>
<name>H2XYB5_CIOIN</name>
<reference evidence="2" key="2">
    <citation type="journal article" date="2008" name="Genome Biol.">
        <title>Improved genome assembly and evidence-based global gene model set for the chordate Ciona intestinalis: new insight into intron and operon populations.</title>
        <authorList>
            <person name="Satou Y."/>
            <person name="Mineta K."/>
            <person name="Ogasawara M."/>
            <person name="Sasakura Y."/>
            <person name="Shoguchi E."/>
            <person name="Ueno K."/>
            <person name="Yamada L."/>
            <person name="Matsumoto J."/>
            <person name="Wasserscheid J."/>
            <person name="Dewar K."/>
            <person name="Wiley G.B."/>
            <person name="Macmil S.L."/>
            <person name="Roe B.A."/>
            <person name="Zeller R.W."/>
            <person name="Hastings K.E."/>
            <person name="Lemaire P."/>
            <person name="Lindquist E."/>
            <person name="Endo T."/>
            <person name="Hotta K."/>
            <person name="Inaba K."/>
        </authorList>
    </citation>
    <scope>NUCLEOTIDE SEQUENCE [LARGE SCALE GENOMIC DNA]</scope>
    <source>
        <strain evidence="2">wild type</strain>
    </source>
</reference>
<protein>
    <submittedName>
        <fullName evidence="2">Uncharacterized protein</fullName>
    </submittedName>
</protein>
<keyword evidence="1" id="KW-0812">Transmembrane</keyword>
<dbReference type="AlphaFoldDB" id="H2XYB5"/>
<reference evidence="2" key="4">
    <citation type="submission" date="2025-09" db="UniProtKB">
        <authorList>
            <consortium name="Ensembl"/>
        </authorList>
    </citation>
    <scope>IDENTIFICATION</scope>
</reference>
<proteinExistence type="predicted"/>
<dbReference type="Proteomes" id="UP000008144">
    <property type="component" value="Chromosome 3"/>
</dbReference>
<evidence type="ECO:0000313" key="3">
    <source>
        <dbReference type="Proteomes" id="UP000008144"/>
    </source>
</evidence>
<keyword evidence="1" id="KW-0472">Membrane</keyword>
<dbReference type="EMBL" id="EAAA01001639">
    <property type="status" value="NOT_ANNOTATED_CDS"/>
    <property type="molecule type" value="Genomic_DNA"/>
</dbReference>
<reference evidence="3" key="1">
    <citation type="journal article" date="2002" name="Science">
        <title>The draft genome of Ciona intestinalis: insights into chordate and vertebrate origins.</title>
        <authorList>
            <person name="Dehal P."/>
            <person name="Satou Y."/>
            <person name="Campbell R.K."/>
            <person name="Chapman J."/>
            <person name="Degnan B."/>
            <person name="De Tomaso A."/>
            <person name="Davidson B."/>
            <person name="Di Gregorio A."/>
            <person name="Gelpke M."/>
            <person name="Goodstein D.M."/>
            <person name="Harafuji N."/>
            <person name="Hastings K.E."/>
            <person name="Ho I."/>
            <person name="Hotta K."/>
            <person name="Huang W."/>
            <person name="Kawashima T."/>
            <person name="Lemaire P."/>
            <person name="Martinez D."/>
            <person name="Meinertzhagen I.A."/>
            <person name="Necula S."/>
            <person name="Nonaka M."/>
            <person name="Putnam N."/>
            <person name="Rash S."/>
            <person name="Saiga H."/>
            <person name="Satake M."/>
            <person name="Terry A."/>
            <person name="Yamada L."/>
            <person name="Wang H.G."/>
            <person name="Awazu S."/>
            <person name="Azumi K."/>
            <person name="Boore J."/>
            <person name="Branno M."/>
            <person name="Chin-Bow S."/>
            <person name="DeSantis R."/>
            <person name="Doyle S."/>
            <person name="Francino P."/>
            <person name="Keys D.N."/>
            <person name="Haga S."/>
            <person name="Hayashi H."/>
            <person name="Hino K."/>
            <person name="Imai K.S."/>
            <person name="Inaba K."/>
            <person name="Kano S."/>
            <person name="Kobayashi K."/>
            <person name="Kobayashi M."/>
            <person name="Lee B.I."/>
            <person name="Makabe K.W."/>
            <person name="Manohar C."/>
            <person name="Matassi G."/>
            <person name="Medina M."/>
            <person name="Mochizuki Y."/>
            <person name="Mount S."/>
            <person name="Morishita T."/>
            <person name="Miura S."/>
            <person name="Nakayama A."/>
            <person name="Nishizaka S."/>
            <person name="Nomoto H."/>
            <person name="Ohta F."/>
            <person name="Oishi K."/>
            <person name="Rigoutsos I."/>
            <person name="Sano M."/>
            <person name="Sasaki A."/>
            <person name="Sasakura Y."/>
            <person name="Shoguchi E."/>
            <person name="Shin-i T."/>
            <person name="Spagnuolo A."/>
            <person name="Stainier D."/>
            <person name="Suzuki M.M."/>
            <person name="Tassy O."/>
            <person name="Takatori N."/>
            <person name="Tokuoka M."/>
            <person name="Yagi K."/>
            <person name="Yoshizaki F."/>
            <person name="Wada S."/>
            <person name="Zhang C."/>
            <person name="Hyatt P.D."/>
            <person name="Larimer F."/>
            <person name="Detter C."/>
            <person name="Doggett N."/>
            <person name="Glavina T."/>
            <person name="Hawkins T."/>
            <person name="Richardson P."/>
            <person name="Lucas S."/>
            <person name="Kohara Y."/>
            <person name="Levine M."/>
            <person name="Satoh N."/>
            <person name="Rokhsar D.S."/>
        </authorList>
    </citation>
    <scope>NUCLEOTIDE SEQUENCE [LARGE SCALE GENOMIC DNA]</scope>
</reference>
<reference evidence="2" key="3">
    <citation type="submission" date="2025-08" db="UniProtKB">
        <authorList>
            <consortium name="Ensembl"/>
        </authorList>
    </citation>
    <scope>IDENTIFICATION</scope>
</reference>
<evidence type="ECO:0000256" key="1">
    <source>
        <dbReference type="SAM" id="Phobius"/>
    </source>
</evidence>
<organism evidence="2 3">
    <name type="scientific">Ciona intestinalis</name>
    <name type="common">Transparent sea squirt</name>
    <name type="synonym">Ascidia intestinalis</name>
    <dbReference type="NCBI Taxonomy" id="7719"/>
    <lineage>
        <taxon>Eukaryota</taxon>
        <taxon>Metazoa</taxon>
        <taxon>Chordata</taxon>
        <taxon>Tunicata</taxon>
        <taxon>Ascidiacea</taxon>
        <taxon>Phlebobranchia</taxon>
        <taxon>Cionidae</taxon>
        <taxon>Ciona</taxon>
    </lineage>
</organism>
<feature type="transmembrane region" description="Helical" evidence="1">
    <location>
        <begin position="12"/>
        <end position="31"/>
    </location>
</feature>
<dbReference type="Ensembl" id="ENSCINT00000030943.1">
    <property type="protein sequence ID" value="ENSCINP00000034649.1"/>
    <property type="gene ID" value="ENSCING00000018228.1"/>
</dbReference>
<dbReference type="InParanoid" id="H2XYB5"/>
<accession>H2XYB5</accession>
<sequence length="83" mass="9700">MSSCSTLADLFFFFFFDIFTFCLLSLSSMFVDSFPFVSRNSAINSRTKVSTSPVLLRTDLMMWFKFSTFSRISSVCDWKRKLK</sequence>
<keyword evidence="1" id="KW-1133">Transmembrane helix</keyword>
<evidence type="ECO:0000313" key="2">
    <source>
        <dbReference type="Ensembl" id="ENSCINP00000034649.1"/>
    </source>
</evidence>
<dbReference type="HOGENOM" id="CLU_2541877_0_0_1"/>